<dbReference type="Proteomes" id="UP001165101">
    <property type="component" value="Unassembled WGS sequence"/>
</dbReference>
<evidence type="ECO:0000313" key="2">
    <source>
        <dbReference type="Proteomes" id="UP001165101"/>
    </source>
</evidence>
<name>A0ACB5U838_CANBO</name>
<evidence type="ECO:0000313" key="1">
    <source>
        <dbReference type="EMBL" id="GMF03438.1"/>
    </source>
</evidence>
<gene>
    <name evidence="1" type="ORF">Cboi01_000630500</name>
</gene>
<accession>A0ACB5U838</accession>
<sequence>MESIEDDSEEFQNDLGRKKSLLNELFKNSRGRRLPLVRFILPDGTTRDVLVESETFSIEDEFEKPIVSRNQIPLILAWSLSIHKSQGQTLSLVEVDLKKCFEKGQAYVALSRATSRRGLQVKNFDRNRIKASGKVKTFYSSLITADEANSHLQSAAKSTNTGYAPGQLTQLNTLHQDFDNGIPIDDDNVPIEYLDDDMYEYDNSSYQPHNEEKYLG</sequence>
<organism evidence="1 2">
    <name type="scientific">Candida boidinii</name>
    <name type="common">Yeast</name>
    <dbReference type="NCBI Taxonomy" id="5477"/>
    <lineage>
        <taxon>Eukaryota</taxon>
        <taxon>Fungi</taxon>
        <taxon>Dikarya</taxon>
        <taxon>Ascomycota</taxon>
        <taxon>Saccharomycotina</taxon>
        <taxon>Pichiomycetes</taxon>
        <taxon>Pichiales</taxon>
        <taxon>Pichiaceae</taxon>
        <taxon>Ogataea</taxon>
        <taxon>Ogataea/Candida clade</taxon>
    </lineage>
</organism>
<dbReference type="EMBL" id="BSXV01006175">
    <property type="protein sequence ID" value="GMF03438.1"/>
    <property type="molecule type" value="Genomic_DNA"/>
</dbReference>
<comment type="caution">
    <text evidence="1">The sequence shown here is derived from an EMBL/GenBank/DDBJ whole genome shotgun (WGS) entry which is preliminary data.</text>
</comment>
<protein>
    <submittedName>
        <fullName evidence="1">Unnamed protein product</fullName>
    </submittedName>
</protein>
<reference evidence="1" key="1">
    <citation type="submission" date="2023-04" db="EMBL/GenBank/DDBJ databases">
        <title>Candida boidinii NBRC 1967.</title>
        <authorList>
            <person name="Ichikawa N."/>
            <person name="Sato H."/>
            <person name="Tonouchi N."/>
        </authorList>
    </citation>
    <scope>NUCLEOTIDE SEQUENCE</scope>
    <source>
        <strain evidence="1">NBRC 1967</strain>
    </source>
</reference>
<keyword evidence="2" id="KW-1185">Reference proteome</keyword>
<proteinExistence type="predicted"/>